<keyword evidence="5 14" id="KW-0812">Transmembrane</keyword>
<dbReference type="PANTHER" id="PTHR39188">
    <property type="entry name" value="MEMBRANE-ASSOCIATED ZINC METALLOPROTEASE M50B"/>
    <property type="match status" value="1"/>
</dbReference>
<dbReference type="InterPro" id="IPR000644">
    <property type="entry name" value="CBS_dom"/>
</dbReference>
<dbReference type="EMBL" id="JBFAUK010000040">
    <property type="protein sequence ID" value="MEV5510804.1"/>
    <property type="molecule type" value="Genomic_DNA"/>
</dbReference>
<evidence type="ECO:0000313" key="17">
    <source>
        <dbReference type="EMBL" id="MEV5510804.1"/>
    </source>
</evidence>
<evidence type="ECO:0000256" key="10">
    <source>
        <dbReference type="ARBA" id="ARBA00022989"/>
    </source>
</evidence>
<keyword evidence="18" id="KW-1185">Reference proteome</keyword>
<comment type="similarity">
    <text evidence="2 14">Belongs to the peptidase M50B family.</text>
</comment>
<keyword evidence="11 14" id="KW-0482">Metalloprotease</keyword>
<accession>A0ABV3K6N4</accession>
<evidence type="ECO:0000256" key="5">
    <source>
        <dbReference type="ARBA" id="ARBA00022692"/>
    </source>
</evidence>
<dbReference type="Pfam" id="PF00571">
    <property type="entry name" value="CBS"/>
    <property type="match status" value="1"/>
</dbReference>
<keyword evidence="9 14" id="KW-0862">Zinc</keyword>
<dbReference type="Gene3D" id="3.10.580.10">
    <property type="entry name" value="CBS-domain"/>
    <property type="match status" value="1"/>
</dbReference>
<evidence type="ECO:0000256" key="1">
    <source>
        <dbReference type="ARBA" id="ARBA00004651"/>
    </source>
</evidence>
<dbReference type="GO" id="GO:0006508">
    <property type="term" value="P:proteolysis"/>
    <property type="evidence" value="ECO:0007669"/>
    <property type="project" value="UniProtKB-KW"/>
</dbReference>
<comment type="cofactor">
    <cofactor evidence="14">
        <name>Zn(2+)</name>
        <dbReference type="ChEBI" id="CHEBI:29105"/>
    </cofactor>
    <text evidence="14">Binds 1 zinc ion per subunit.</text>
</comment>
<feature type="transmembrane region" description="Helical" evidence="14">
    <location>
        <begin position="21"/>
        <end position="41"/>
    </location>
</feature>
<sequence length="373" mass="38857">MGGSISLGRLFGIPLRIHWSAPVLVLFLGTGLARGTLPASVPGRSALVYATAGLLGAVLLTASLLLHEAAHALTARRSGIPVMDITVWGLGGVTRLGQAAAPRTQFLVAVAGPLTSLAVGGLGIAAGFATGHLLHWAVPAVVLLWAGGANVLLAVFNLLPAAPLDGGRILQSLIWWRGGDRTRAQRAAGRCGQAAGLLLMLLGWYQTVHGVGSGLWLMLVGGFLAVSATAEMRQAEVLAALAGVRVAEAMTVPPPTAPDWHSVADFLDTVPARTGQPVIALLDFEGRPSGVVEQNRLLLVPAARRASVRVRELAVPLEQCALAAPDDLLVDVLQRTAVAGRLLILALDEDGRLAGTVTPEDIMRVARRRVPRL</sequence>
<evidence type="ECO:0000259" key="15">
    <source>
        <dbReference type="Pfam" id="PF00571"/>
    </source>
</evidence>
<evidence type="ECO:0000256" key="9">
    <source>
        <dbReference type="ARBA" id="ARBA00022833"/>
    </source>
</evidence>
<name>A0ABV3K6N4_STRON</name>
<evidence type="ECO:0000259" key="16">
    <source>
        <dbReference type="Pfam" id="PF02163"/>
    </source>
</evidence>
<dbReference type="RefSeq" id="WP_109279931.1">
    <property type="nucleotide sequence ID" value="NZ_JBFAUK010000040.1"/>
</dbReference>
<dbReference type="SUPFAM" id="SSF54631">
    <property type="entry name" value="CBS-domain pair"/>
    <property type="match status" value="1"/>
</dbReference>
<dbReference type="Pfam" id="PF02163">
    <property type="entry name" value="Peptidase_M50"/>
    <property type="match status" value="2"/>
</dbReference>
<evidence type="ECO:0000313" key="18">
    <source>
        <dbReference type="Proteomes" id="UP001552594"/>
    </source>
</evidence>
<dbReference type="InterPro" id="IPR016483">
    <property type="entry name" value="UCP006404_Pept_M50_CBS"/>
</dbReference>
<feature type="domain" description="Peptidase M50" evidence="16">
    <location>
        <begin position="139"/>
        <end position="194"/>
    </location>
</feature>
<comment type="caution">
    <text evidence="17">The sequence shown here is derived from an EMBL/GenBank/DDBJ whole genome shotgun (WGS) entry which is preliminary data.</text>
</comment>
<gene>
    <name evidence="17" type="ORF">AB0L16_31005</name>
</gene>
<keyword evidence="13 14" id="KW-0472">Membrane</keyword>
<dbReference type="CDD" id="cd06164">
    <property type="entry name" value="S2P-M50_SpoIVFB_CBS"/>
    <property type="match status" value="1"/>
</dbReference>
<keyword evidence="10 14" id="KW-1133">Transmembrane helix</keyword>
<organism evidence="17 18">
    <name type="scientific">Streptomyces orinoci</name>
    <name type="common">Streptoverticillium orinoci</name>
    <dbReference type="NCBI Taxonomy" id="67339"/>
    <lineage>
        <taxon>Bacteria</taxon>
        <taxon>Bacillati</taxon>
        <taxon>Actinomycetota</taxon>
        <taxon>Actinomycetes</taxon>
        <taxon>Kitasatosporales</taxon>
        <taxon>Streptomycetaceae</taxon>
        <taxon>Streptomyces</taxon>
    </lineage>
</organism>
<feature type="transmembrane region" description="Helical" evidence="14">
    <location>
        <begin position="211"/>
        <end position="230"/>
    </location>
</feature>
<evidence type="ECO:0000256" key="7">
    <source>
        <dbReference type="ARBA" id="ARBA00022737"/>
    </source>
</evidence>
<evidence type="ECO:0000256" key="13">
    <source>
        <dbReference type="ARBA" id="ARBA00023136"/>
    </source>
</evidence>
<feature type="transmembrane region" description="Helical" evidence="14">
    <location>
        <begin position="136"/>
        <end position="159"/>
    </location>
</feature>
<feature type="domain" description="Peptidase M50" evidence="16">
    <location>
        <begin position="57"/>
        <end position="127"/>
    </location>
</feature>
<dbReference type="PIRSF" id="PIRSF006404">
    <property type="entry name" value="UCP006404_Pept_M50_CBS"/>
    <property type="match status" value="1"/>
</dbReference>
<dbReference type="PANTHER" id="PTHR39188:SF3">
    <property type="entry name" value="STAGE IV SPORULATION PROTEIN FB"/>
    <property type="match status" value="1"/>
</dbReference>
<comment type="subcellular location">
    <subcellularLocation>
        <location evidence="1 14">Cell membrane</location>
        <topology evidence="1 14">Multi-pass membrane protein</topology>
    </subcellularLocation>
</comment>
<protein>
    <recommendedName>
        <fullName evidence="14">Zinc metalloprotease</fullName>
    </recommendedName>
</protein>
<evidence type="ECO:0000256" key="12">
    <source>
        <dbReference type="ARBA" id="ARBA00023122"/>
    </source>
</evidence>
<keyword evidence="4 14" id="KW-0645">Protease</keyword>
<evidence type="ECO:0000256" key="3">
    <source>
        <dbReference type="ARBA" id="ARBA00022475"/>
    </source>
</evidence>
<dbReference type="GO" id="GO:0008233">
    <property type="term" value="F:peptidase activity"/>
    <property type="evidence" value="ECO:0007669"/>
    <property type="project" value="UniProtKB-KW"/>
</dbReference>
<evidence type="ECO:0000256" key="4">
    <source>
        <dbReference type="ARBA" id="ARBA00022670"/>
    </source>
</evidence>
<evidence type="ECO:0000256" key="14">
    <source>
        <dbReference type="PIRNR" id="PIRNR006404"/>
    </source>
</evidence>
<dbReference type="InterPro" id="IPR008915">
    <property type="entry name" value="Peptidase_M50"/>
</dbReference>
<dbReference type="InterPro" id="IPR046342">
    <property type="entry name" value="CBS_dom_sf"/>
</dbReference>
<keyword evidence="3 14" id="KW-1003">Cell membrane</keyword>
<dbReference type="Proteomes" id="UP001552594">
    <property type="component" value="Unassembled WGS sequence"/>
</dbReference>
<feature type="domain" description="CBS" evidence="15">
    <location>
        <begin position="323"/>
        <end position="365"/>
    </location>
</feature>
<proteinExistence type="inferred from homology"/>
<evidence type="ECO:0000256" key="2">
    <source>
        <dbReference type="ARBA" id="ARBA00007931"/>
    </source>
</evidence>
<keyword evidence="12" id="KW-0129">CBS domain</keyword>
<feature type="transmembrane region" description="Helical" evidence="14">
    <location>
        <begin position="47"/>
        <end position="67"/>
    </location>
</feature>
<keyword evidence="6 14" id="KW-0479">Metal-binding</keyword>
<keyword evidence="8 14" id="KW-0378">Hydrolase</keyword>
<evidence type="ECO:0000256" key="6">
    <source>
        <dbReference type="ARBA" id="ARBA00022723"/>
    </source>
</evidence>
<evidence type="ECO:0000256" key="8">
    <source>
        <dbReference type="ARBA" id="ARBA00022801"/>
    </source>
</evidence>
<evidence type="ECO:0000256" key="11">
    <source>
        <dbReference type="ARBA" id="ARBA00023049"/>
    </source>
</evidence>
<keyword evidence="7" id="KW-0677">Repeat</keyword>
<reference evidence="17 18" key="1">
    <citation type="submission" date="2024-06" db="EMBL/GenBank/DDBJ databases">
        <title>The Natural Products Discovery Center: Release of the First 8490 Sequenced Strains for Exploring Actinobacteria Biosynthetic Diversity.</title>
        <authorList>
            <person name="Kalkreuter E."/>
            <person name="Kautsar S.A."/>
            <person name="Yang D."/>
            <person name="Bader C.D."/>
            <person name="Teijaro C.N."/>
            <person name="Fluegel L."/>
            <person name="Davis C.M."/>
            <person name="Simpson J.R."/>
            <person name="Lauterbach L."/>
            <person name="Steele A.D."/>
            <person name="Gui C."/>
            <person name="Meng S."/>
            <person name="Li G."/>
            <person name="Viehrig K."/>
            <person name="Ye F."/>
            <person name="Su P."/>
            <person name="Kiefer A.F."/>
            <person name="Nichols A."/>
            <person name="Cepeda A.J."/>
            <person name="Yan W."/>
            <person name="Fan B."/>
            <person name="Jiang Y."/>
            <person name="Adhikari A."/>
            <person name="Zheng C.-J."/>
            <person name="Schuster L."/>
            <person name="Cowan T.M."/>
            <person name="Smanski M.J."/>
            <person name="Chevrette M.G."/>
            <person name="De Carvalho L.P.S."/>
            <person name="Shen B."/>
        </authorList>
    </citation>
    <scope>NUCLEOTIDE SEQUENCE [LARGE SCALE GENOMIC DNA]</scope>
    <source>
        <strain evidence="17 18">NPDC052347</strain>
    </source>
</reference>
<feature type="transmembrane region" description="Helical" evidence="14">
    <location>
        <begin position="106"/>
        <end position="130"/>
    </location>
</feature>